<feature type="domain" description="RNA polymerase sigma-70 region 4" evidence="7">
    <location>
        <begin position="127"/>
        <end position="175"/>
    </location>
</feature>
<dbReference type="InterPro" id="IPR013325">
    <property type="entry name" value="RNA_pol_sigma_r2"/>
</dbReference>
<evidence type="ECO:0000259" key="7">
    <source>
        <dbReference type="Pfam" id="PF04545"/>
    </source>
</evidence>
<dbReference type="PANTHER" id="PTHR43133:SF62">
    <property type="entry name" value="RNA POLYMERASE SIGMA FACTOR SIGZ"/>
    <property type="match status" value="1"/>
</dbReference>
<dbReference type="RefSeq" id="WP_148975090.1">
    <property type="nucleotide sequence ID" value="NZ_VTER01000006.1"/>
</dbReference>
<evidence type="ECO:0000256" key="3">
    <source>
        <dbReference type="ARBA" id="ARBA00023082"/>
    </source>
</evidence>
<dbReference type="CDD" id="cd06171">
    <property type="entry name" value="Sigma70_r4"/>
    <property type="match status" value="1"/>
</dbReference>
<dbReference type="Proteomes" id="UP000322139">
    <property type="component" value="Unassembled WGS sequence"/>
</dbReference>
<proteinExistence type="inferred from homology"/>
<reference evidence="8 9" key="1">
    <citation type="submission" date="2019-08" db="EMBL/GenBank/DDBJ databases">
        <title>Bacillus genomes from the desert of Cuatro Cienegas, Coahuila.</title>
        <authorList>
            <person name="Olmedo-Alvarez G."/>
        </authorList>
    </citation>
    <scope>NUCLEOTIDE SEQUENCE [LARGE SCALE GENOMIC DNA]</scope>
    <source>
        <strain evidence="8 9">CH446_14T</strain>
    </source>
</reference>
<dbReference type="Gene3D" id="1.10.10.10">
    <property type="entry name" value="Winged helix-like DNA-binding domain superfamily/Winged helix DNA-binding domain"/>
    <property type="match status" value="1"/>
</dbReference>
<accession>A0A5D4RE63</accession>
<protein>
    <submittedName>
        <fullName evidence="8">Sigma-70 family RNA polymerase sigma factor</fullName>
    </submittedName>
</protein>
<dbReference type="InterPro" id="IPR039425">
    <property type="entry name" value="RNA_pol_sigma-70-like"/>
</dbReference>
<dbReference type="NCBIfam" id="TIGR02937">
    <property type="entry name" value="sigma70-ECF"/>
    <property type="match status" value="1"/>
</dbReference>
<dbReference type="PANTHER" id="PTHR43133">
    <property type="entry name" value="RNA POLYMERASE ECF-TYPE SIGMA FACTO"/>
    <property type="match status" value="1"/>
</dbReference>
<dbReference type="GO" id="GO:0016987">
    <property type="term" value="F:sigma factor activity"/>
    <property type="evidence" value="ECO:0007669"/>
    <property type="project" value="UniProtKB-KW"/>
</dbReference>
<gene>
    <name evidence="8" type="ORF">FZD51_12545</name>
</gene>
<evidence type="ECO:0000256" key="2">
    <source>
        <dbReference type="ARBA" id="ARBA00023015"/>
    </source>
</evidence>
<sequence length="186" mass="21577">MSRSNDSLLYEKILQKDKQALEDLYDKYEKILFSFLYKMTEDRDLSEEALQEVFLKIWRGKGHYTEDKGKFSSWLFTMARNTAIDIIRKKEKGPVPIDEIQPAASLESSAEEQTEWKEERMKVHSAVSKLSEDQKGIIDLIYFKGFTQQKISESCNIPLGTVKSRARLALKNLRKFLDAAEGREKA</sequence>
<dbReference type="InterPro" id="IPR036388">
    <property type="entry name" value="WH-like_DNA-bd_sf"/>
</dbReference>
<dbReference type="InterPro" id="IPR007627">
    <property type="entry name" value="RNA_pol_sigma70_r2"/>
</dbReference>
<organism evidence="8 9">
    <name type="scientific">Bacillus infantis</name>
    <dbReference type="NCBI Taxonomy" id="324767"/>
    <lineage>
        <taxon>Bacteria</taxon>
        <taxon>Bacillati</taxon>
        <taxon>Bacillota</taxon>
        <taxon>Bacilli</taxon>
        <taxon>Bacillales</taxon>
        <taxon>Bacillaceae</taxon>
        <taxon>Bacillus</taxon>
    </lineage>
</organism>
<evidence type="ECO:0000313" key="9">
    <source>
        <dbReference type="Proteomes" id="UP000322139"/>
    </source>
</evidence>
<evidence type="ECO:0000256" key="4">
    <source>
        <dbReference type="ARBA" id="ARBA00023125"/>
    </source>
</evidence>
<keyword evidence="4" id="KW-0238">DNA-binding</keyword>
<dbReference type="SUPFAM" id="SSF88659">
    <property type="entry name" value="Sigma3 and sigma4 domains of RNA polymerase sigma factors"/>
    <property type="match status" value="1"/>
</dbReference>
<dbReference type="Pfam" id="PF04542">
    <property type="entry name" value="Sigma70_r2"/>
    <property type="match status" value="1"/>
</dbReference>
<dbReference type="GO" id="GO:0003677">
    <property type="term" value="F:DNA binding"/>
    <property type="evidence" value="ECO:0007669"/>
    <property type="project" value="InterPro"/>
</dbReference>
<comment type="similarity">
    <text evidence="1">Belongs to the sigma-70 factor family. ECF subfamily.</text>
</comment>
<comment type="caution">
    <text evidence="8">The sequence shown here is derived from an EMBL/GenBank/DDBJ whole genome shotgun (WGS) entry which is preliminary data.</text>
</comment>
<evidence type="ECO:0000259" key="6">
    <source>
        <dbReference type="Pfam" id="PF04542"/>
    </source>
</evidence>
<evidence type="ECO:0000313" key="8">
    <source>
        <dbReference type="EMBL" id="TYS47762.1"/>
    </source>
</evidence>
<dbReference type="SUPFAM" id="SSF88946">
    <property type="entry name" value="Sigma2 domain of RNA polymerase sigma factors"/>
    <property type="match status" value="1"/>
</dbReference>
<dbReference type="AlphaFoldDB" id="A0A5D4RE63"/>
<keyword evidence="5" id="KW-0804">Transcription</keyword>
<feature type="domain" description="RNA polymerase sigma-70 region 2" evidence="6">
    <location>
        <begin position="24"/>
        <end position="91"/>
    </location>
</feature>
<dbReference type="InterPro" id="IPR013324">
    <property type="entry name" value="RNA_pol_sigma_r3/r4-like"/>
</dbReference>
<keyword evidence="2" id="KW-0805">Transcription regulation</keyword>
<dbReference type="InterPro" id="IPR007630">
    <property type="entry name" value="RNA_pol_sigma70_r4"/>
</dbReference>
<keyword evidence="3" id="KW-0731">Sigma factor</keyword>
<dbReference type="GO" id="GO:0006352">
    <property type="term" value="P:DNA-templated transcription initiation"/>
    <property type="evidence" value="ECO:0007669"/>
    <property type="project" value="InterPro"/>
</dbReference>
<dbReference type="EMBL" id="VTER01000006">
    <property type="protein sequence ID" value="TYS47762.1"/>
    <property type="molecule type" value="Genomic_DNA"/>
</dbReference>
<dbReference type="Pfam" id="PF04545">
    <property type="entry name" value="Sigma70_r4"/>
    <property type="match status" value="1"/>
</dbReference>
<dbReference type="InterPro" id="IPR014284">
    <property type="entry name" value="RNA_pol_sigma-70_dom"/>
</dbReference>
<evidence type="ECO:0000256" key="1">
    <source>
        <dbReference type="ARBA" id="ARBA00010641"/>
    </source>
</evidence>
<dbReference type="Gene3D" id="1.10.1740.10">
    <property type="match status" value="1"/>
</dbReference>
<name>A0A5D4RE63_9BACI</name>
<evidence type="ECO:0000256" key="5">
    <source>
        <dbReference type="ARBA" id="ARBA00023163"/>
    </source>
</evidence>